<dbReference type="GO" id="GO:0008017">
    <property type="term" value="F:microtubule binding"/>
    <property type="evidence" value="ECO:0007669"/>
    <property type="project" value="TreeGrafter"/>
</dbReference>
<proteinExistence type="predicted"/>
<dbReference type="Proteomes" id="UP000693942">
    <property type="component" value="Unassembled WGS sequence"/>
</dbReference>
<dbReference type="Pfam" id="PF19047">
    <property type="entry name" value="HOOK_N"/>
    <property type="match status" value="1"/>
</dbReference>
<evidence type="ECO:0000259" key="3">
    <source>
        <dbReference type="Pfam" id="PF19047"/>
    </source>
</evidence>
<evidence type="ECO:0000313" key="5">
    <source>
        <dbReference type="Proteomes" id="UP000693942"/>
    </source>
</evidence>
<sequence>MPGYSANAQAALIKAVSVFEEEPSPSSSSNLTEDAPQIKRVFEPKRMVESVEDLIDGVTLGLILHQLDPSFDTSALETNSNTSRYLTNKRNIQSIYKGLFRYIRRAVPELACQAKKFDYHAIAENPDAQGISQLLAVMLGVAALGPEAQHYIPRITGLDKHTQAEIMQIIQTIQQDINSSQGDDDVDEAIDAVMEARDIDLLVEEQNAALRSQLDLTKRQLSDYITRLDHLQTSHEELRFDKEKNDRELEVLRKATIDGANNAEMIKNLEIQVHDQMELIARHEETIRRDERIKSQLEAEVLKLTEKCKEAEELRDQATEWKHKAEDLEKKANTAERYKQKLESQQHLVKEVQNLQYEKTELQDQIKILLEDQDRGTRTRKAEDELTKMITQSEQHLWDERSQKNQLMKDIAALEDEVIRLRARQSHDENFIKDLQEQLESGGAAQSAEPGALGVAGNLEDELNDAATEDGQPSQVNLPLELSRLKAENDLLRSTVGSGDTAPLRRELDEEKRQRAHLQKNYNDIFEKHAVLHDQMEALINNMTGEGTKAFLNIKQSLLQCEFELEQSKKREKDLSVQVADQGRELLAAKAQLSALDKEGADALKELKSADVTIISSLKSELDYTREQLSYTIAERDAQQTQLVDALLTKDKLRKEVEEGRELQDINGTGDAPPDPSKKGELIEKLRARLREIREQLERSETDRIDLQRKLKAAHDGEAVAAQKAASDQIIRNLERENALISSAWYDLTSRLQSNHVVLQRRHEAPRSWLNKQRQMVNATPKR</sequence>
<dbReference type="CDD" id="cd22211">
    <property type="entry name" value="HkD_SF"/>
    <property type="match status" value="1"/>
</dbReference>
<evidence type="ECO:0000313" key="4">
    <source>
        <dbReference type="EMBL" id="KAG7431467.1"/>
    </source>
</evidence>
<protein>
    <submittedName>
        <fullName evidence="4">Protein hook</fullName>
    </submittedName>
</protein>
<feature type="coiled-coil region" evidence="1">
    <location>
        <begin position="683"/>
        <end position="710"/>
    </location>
</feature>
<dbReference type="GO" id="GO:0031122">
    <property type="term" value="P:cytoplasmic microtubule organization"/>
    <property type="evidence" value="ECO:0007669"/>
    <property type="project" value="TreeGrafter"/>
</dbReference>
<name>A0A8J5UMQ7_FUSOX</name>
<dbReference type="PANTHER" id="PTHR18947:SF28">
    <property type="entry name" value="GIRDIN, ISOFORM A"/>
    <property type="match status" value="1"/>
</dbReference>
<feature type="coiled-coil region" evidence="1">
    <location>
        <begin position="397"/>
        <end position="424"/>
    </location>
</feature>
<organism evidence="4 5">
    <name type="scientific">Fusarium oxysporum f. sp. raphani</name>
    <dbReference type="NCBI Taxonomy" id="96318"/>
    <lineage>
        <taxon>Eukaryota</taxon>
        <taxon>Fungi</taxon>
        <taxon>Dikarya</taxon>
        <taxon>Ascomycota</taxon>
        <taxon>Pezizomycotina</taxon>
        <taxon>Sordariomycetes</taxon>
        <taxon>Hypocreomycetidae</taxon>
        <taxon>Hypocreales</taxon>
        <taxon>Nectriaceae</taxon>
        <taxon>Fusarium</taxon>
        <taxon>Fusarium oxysporum species complex</taxon>
    </lineage>
</organism>
<gene>
    <name evidence="4" type="primary">hook</name>
    <name evidence="4" type="ORF">Forpi1262_v007839</name>
</gene>
<dbReference type="InterPro" id="IPR043936">
    <property type="entry name" value="HOOK_N"/>
</dbReference>
<feature type="region of interest" description="Disordered" evidence="2">
    <location>
        <begin position="659"/>
        <end position="679"/>
    </location>
</feature>
<dbReference type="EMBL" id="JAELUR010000005">
    <property type="protein sequence ID" value="KAG7431467.1"/>
    <property type="molecule type" value="Genomic_DNA"/>
</dbReference>
<comment type="caution">
    <text evidence="4">The sequence shown here is derived from an EMBL/GenBank/DDBJ whole genome shotgun (WGS) entry which is preliminary data.</text>
</comment>
<dbReference type="GO" id="GO:0005815">
    <property type="term" value="C:microtubule organizing center"/>
    <property type="evidence" value="ECO:0007669"/>
    <property type="project" value="TreeGrafter"/>
</dbReference>
<evidence type="ECO:0000256" key="2">
    <source>
        <dbReference type="SAM" id="MobiDB-lite"/>
    </source>
</evidence>
<dbReference type="GO" id="GO:0005737">
    <property type="term" value="C:cytoplasm"/>
    <property type="evidence" value="ECO:0007669"/>
    <property type="project" value="TreeGrafter"/>
</dbReference>
<keyword evidence="1" id="KW-0175">Coiled coil</keyword>
<reference evidence="4" key="1">
    <citation type="submission" date="2021-04" db="EMBL/GenBank/DDBJ databases">
        <title>First draft genome resource for Brassicaceae pathogens Fusarium oxysporum f. sp. raphani and Fusarium oxysporum f. sp. rapae.</title>
        <authorList>
            <person name="Asai S."/>
        </authorList>
    </citation>
    <scope>NUCLEOTIDE SEQUENCE</scope>
    <source>
        <strain evidence="4">Tf1262</strain>
    </source>
</reference>
<dbReference type="GO" id="GO:0030705">
    <property type="term" value="P:cytoskeleton-dependent intracellular transport"/>
    <property type="evidence" value="ECO:0007669"/>
    <property type="project" value="InterPro"/>
</dbReference>
<dbReference type="AlphaFoldDB" id="A0A8J5UMQ7"/>
<accession>A0A8J5UMQ7</accession>
<feature type="domain" description="HOOK N-terminal" evidence="3">
    <location>
        <begin position="48"/>
        <end position="171"/>
    </location>
</feature>
<dbReference type="PANTHER" id="PTHR18947">
    <property type="entry name" value="HOOK PROTEINS"/>
    <property type="match status" value="1"/>
</dbReference>
<dbReference type="GO" id="GO:0051959">
    <property type="term" value="F:dynein light intermediate chain binding"/>
    <property type="evidence" value="ECO:0007669"/>
    <property type="project" value="TreeGrafter"/>
</dbReference>
<evidence type="ECO:0000256" key="1">
    <source>
        <dbReference type="SAM" id="Coils"/>
    </source>
</evidence>
<feature type="coiled-coil region" evidence="1">
    <location>
        <begin position="266"/>
        <end position="372"/>
    </location>
</feature>